<organism evidence="1 2">
    <name type="scientific">Allacma fusca</name>
    <dbReference type="NCBI Taxonomy" id="39272"/>
    <lineage>
        <taxon>Eukaryota</taxon>
        <taxon>Metazoa</taxon>
        <taxon>Ecdysozoa</taxon>
        <taxon>Arthropoda</taxon>
        <taxon>Hexapoda</taxon>
        <taxon>Collembola</taxon>
        <taxon>Symphypleona</taxon>
        <taxon>Sminthuridae</taxon>
        <taxon>Allacma</taxon>
    </lineage>
</organism>
<dbReference type="AlphaFoldDB" id="A0A8J2K325"/>
<proteinExistence type="predicted"/>
<evidence type="ECO:0000313" key="1">
    <source>
        <dbReference type="EMBL" id="CAG7728683.1"/>
    </source>
</evidence>
<sequence>MSHTNIIVWLLQEIKPDKGSNTAPLVKAFKNLGRFPNAGNSSRNLIPKGTLTPEVGDTCKFHFNEDHVPEYLELCDTLNTYLLCYKNNKSECLNSQRAFFNLYKYLEPHLAEAILSVLHELELEGYALDTLFDKKMGKCALTKASICPIRQFDLRDWIDFPGVDEVSKSVNRLKCRSDLQCTERYCRCCTRIKHPNINIYISGSEAPCCNLHKAGFLAL</sequence>
<comment type="caution">
    <text evidence="1">The sequence shown here is derived from an EMBL/GenBank/DDBJ whole genome shotgun (WGS) entry which is preliminary data.</text>
</comment>
<name>A0A8J2K325_9HEXA</name>
<gene>
    <name evidence="1" type="ORF">AFUS01_LOCUS17444</name>
</gene>
<reference evidence="1" key="1">
    <citation type="submission" date="2021-06" db="EMBL/GenBank/DDBJ databases">
        <authorList>
            <person name="Hodson N. C."/>
            <person name="Mongue J. A."/>
            <person name="Jaron S. K."/>
        </authorList>
    </citation>
    <scope>NUCLEOTIDE SEQUENCE</scope>
</reference>
<keyword evidence="2" id="KW-1185">Reference proteome</keyword>
<accession>A0A8J2K325</accession>
<dbReference type="EMBL" id="CAJVCH010166745">
    <property type="protein sequence ID" value="CAG7728683.1"/>
    <property type="molecule type" value="Genomic_DNA"/>
</dbReference>
<dbReference type="Proteomes" id="UP000708208">
    <property type="component" value="Unassembled WGS sequence"/>
</dbReference>
<protein>
    <submittedName>
        <fullName evidence="1">Uncharacterized protein</fullName>
    </submittedName>
</protein>
<evidence type="ECO:0000313" key="2">
    <source>
        <dbReference type="Proteomes" id="UP000708208"/>
    </source>
</evidence>